<evidence type="ECO:0000313" key="3">
    <source>
        <dbReference type="EMBL" id="KAF1935336.1"/>
    </source>
</evidence>
<name>A0A6A5SAA0_9PLEO</name>
<keyword evidence="2" id="KW-1133">Transmembrane helix</keyword>
<dbReference type="EMBL" id="ML976283">
    <property type="protein sequence ID" value="KAF1935336.1"/>
    <property type="molecule type" value="Genomic_DNA"/>
</dbReference>
<feature type="compositionally biased region" description="Basic and acidic residues" evidence="1">
    <location>
        <begin position="32"/>
        <end position="47"/>
    </location>
</feature>
<feature type="region of interest" description="Disordered" evidence="1">
    <location>
        <begin position="1"/>
        <end position="75"/>
    </location>
</feature>
<gene>
    <name evidence="3" type="ORF">EJ02DRAFT_132265</name>
</gene>
<evidence type="ECO:0000256" key="1">
    <source>
        <dbReference type="SAM" id="MobiDB-lite"/>
    </source>
</evidence>
<keyword evidence="2" id="KW-0812">Transmembrane</keyword>
<proteinExistence type="predicted"/>
<protein>
    <submittedName>
        <fullName evidence="3">Uncharacterized protein</fullName>
    </submittedName>
</protein>
<reference evidence="3" key="1">
    <citation type="journal article" date="2020" name="Stud. Mycol.">
        <title>101 Dothideomycetes genomes: a test case for predicting lifestyles and emergence of pathogens.</title>
        <authorList>
            <person name="Haridas S."/>
            <person name="Albert R."/>
            <person name="Binder M."/>
            <person name="Bloem J."/>
            <person name="Labutti K."/>
            <person name="Salamov A."/>
            <person name="Andreopoulos B."/>
            <person name="Baker S."/>
            <person name="Barry K."/>
            <person name="Bills G."/>
            <person name="Bluhm B."/>
            <person name="Cannon C."/>
            <person name="Castanera R."/>
            <person name="Culley D."/>
            <person name="Daum C."/>
            <person name="Ezra D."/>
            <person name="Gonzalez J."/>
            <person name="Henrissat B."/>
            <person name="Kuo A."/>
            <person name="Liang C."/>
            <person name="Lipzen A."/>
            <person name="Lutzoni F."/>
            <person name="Magnuson J."/>
            <person name="Mondo S."/>
            <person name="Nolan M."/>
            <person name="Ohm R."/>
            <person name="Pangilinan J."/>
            <person name="Park H.-J."/>
            <person name="Ramirez L."/>
            <person name="Alfaro M."/>
            <person name="Sun H."/>
            <person name="Tritt A."/>
            <person name="Yoshinaga Y."/>
            <person name="Zwiers L.-H."/>
            <person name="Turgeon B."/>
            <person name="Goodwin S."/>
            <person name="Spatafora J."/>
            <person name="Crous P."/>
            <person name="Grigoriev I."/>
        </authorList>
    </citation>
    <scope>NUCLEOTIDE SEQUENCE</scope>
    <source>
        <strain evidence="3">CBS 161.51</strain>
    </source>
</reference>
<dbReference type="AlphaFoldDB" id="A0A6A5SAA0"/>
<organism evidence="3 4">
    <name type="scientific">Clathrospora elynae</name>
    <dbReference type="NCBI Taxonomy" id="706981"/>
    <lineage>
        <taxon>Eukaryota</taxon>
        <taxon>Fungi</taxon>
        <taxon>Dikarya</taxon>
        <taxon>Ascomycota</taxon>
        <taxon>Pezizomycotina</taxon>
        <taxon>Dothideomycetes</taxon>
        <taxon>Pleosporomycetidae</taxon>
        <taxon>Pleosporales</taxon>
        <taxon>Diademaceae</taxon>
        <taxon>Clathrospora</taxon>
    </lineage>
</organism>
<keyword evidence="2" id="KW-0472">Membrane</keyword>
<dbReference type="Proteomes" id="UP000800038">
    <property type="component" value="Unassembled WGS sequence"/>
</dbReference>
<feature type="transmembrane region" description="Helical" evidence="2">
    <location>
        <begin position="156"/>
        <end position="175"/>
    </location>
</feature>
<feature type="compositionally biased region" description="Basic and acidic residues" evidence="1">
    <location>
        <begin position="61"/>
        <end position="75"/>
    </location>
</feature>
<feature type="compositionally biased region" description="Polar residues" evidence="1">
    <location>
        <begin position="7"/>
        <end position="31"/>
    </location>
</feature>
<keyword evidence="4" id="KW-1185">Reference proteome</keyword>
<evidence type="ECO:0000313" key="4">
    <source>
        <dbReference type="Proteomes" id="UP000800038"/>
    </source>
</evidence>
<accession>A0A6A5SAA0</accession>
<sequence length="179" mass="20270">MKENIAVPSSTIDATGTTDGVANPSGPSQNPHTEKRVRSDDAPESSKRAAKSTRPSTFQDEVAKSRDSGLLPLEDKHKERIGSPRYIILCFSSGPPSATRQRKRKRVARILNTHFDKASWWMEFRRMTRRLRASRATSPWIYRIGATRPRKPRARLISTTCFLVLLSMDCFLFSLTTHP</sequence>
<evidence type="ECO:0000256" key="2">
    <source>
        <dbReference type="SAM" id="Phobius"/>
    </source>
</evidence>